<dbReference type="AlphaFoldDB" id="A0A9P7Q6K4"/>
<reference evidence="1 2" key="1">
    <citation type="journal article" date="2020" name="bioRxiv">
        <title>Whole genome comparisons of ergot fungi reveals the divergence and evolution of species within the genus Claviceps are the result of varying mechanisms driving genome evolution and host range expansion.</title>
        <authorList>
            <person name="Wyka S.A."/>
            <person name="Mondo S.J."/>
            <person name="Liu M."/>
            <person name="Dettman J."/>
            <person name="Nalam V."/>
            <person name="Broders K.D."/>
        </authorList>
    </citation>
    <scope>NUCLEOTIDE SEQUENCE [LARGE SCALE GENOMIC DNA]</scope>
    <source>
        <strain evidence="1 2">LM576</strain>
    </source>
</reference>
<dbReference type="Proteomes" id="UP000732380">
    <property type="component" value="Unassembled WGS sequence"/>
</dbReference>
<evidence type="ECO:0000313" key="1">
    <source>
        <dbReference type="EMBL" id="KAG6122379.1"/>
    </source>
</evidence>
<protein>
    <submittedName>
        <fullName evidence="1">Uncharacterized protein</fullName>
    </submittedName>
</protein>
<sequence length="127" mass="14562">MGFCPFFHLYIKLCSATGHLIKNEIQDIYNHVRGDNARELSARQTASSTRQKRTRHHERLFCQEAFGSLDDSRESASGNLAKGILVKGRYIYPYPYPTQSQAWQANRYPYPFLPSPSQASALSHLFH</sequence>
<organism evidence="1 2">
    <name type="scientific">Claviceps humidiphila</name>
    <dbReference type="NCBI Taxonomy" id="1294629"/>
    <lineage>
        <taxon>Eukaryota</taxon>
        <taxon>Fungi</taxon>
        <taxon>Dikarya</taxon>
        <taxon>Ascomycota</taxon>
        <taxon>Pezizomycotina</taxon>
        <taxon>Sordariomycetes</taxon>
        <taxon>Hypocreomycetidae</taxon>
        <taxon>Hypocreales</taxon>
        <taxon>Clavicipitaceae</taxon>
        <taxon>Claviceps</taxon>
    </lineage>
</organism>
<name>A0A9P7Q6K4_9HYPO</name>
<keyword evidence="2" id="KW-1185">Reference proteome</keyword>
<gene>
    <name evidence="1" type="ORF">E4U13_002537</name>
</gene>
<evidence type="ECO:0000313" key="2">
    <source>
        <dbReference type="Proteomes" id="UP000732380"/>
    </source>
</evidence>
<comment type="caution">
    <text evidence="1">The sequence shown here is derived from an EMBL/GenBank/DDBJ whole genome shotgun (WGS) entry which is preliminary data.</text>
</comment>
<dbReference type="EMBL" id="SRQM01000021">
    <property type="protein sequence ID" value="KAG6122379.1"/>
    <property type="molecule type" value="Genomic_DNA"/>
</dbReference>
<proteinExistence type="predicted"/>
<accession>A0A9P7Q6K4</accession>